<keyword evidence="1 2" id="KW-0812">Transmembrane</keyword>
<comment type="subcellular location">
    <subcellularLocation>
        <location evidence="1">Cell membrane</location>
        <topology evidence="1">Multi-pass membrane protein</topology>
    </subcellularLocation>
</comment>
<keyword evidence="2" id="KW-1133">Transmembrane helix</keyword>
<dbReference type="InterPro" id="IPR037185">
    <property type="entry name" value="EmrE-like"/>
</dbReference>
<dbReference type="Gene3D" id="1.10.3730.20">
    <property type="match status" value="1"/>
</dbReference>
<comment type="similarity">
    <text evidence="1">Belongs to the drug/metabolite transporter (DMT) superfamily. Small multidrug resistance (SMR) (TC 2.A.7.1) family.</text>
</comment>
<reference evidence="3" key="1">
    <citation type="submission" date="2020-07" db="EMBL/GenBank/DDBJ databases">
        <title>Huge and variable diversity of episymbiotic CPR bacteria and DPANN archaea in groundwater ecosystems.</title>
        <authorList>
            <person name="He C.Y."/>
            <person name="Keren R."/>
            <person name="Whittaker M."/>
            <person name="Farag I.F."/>
            <person name="Doudna J."/>
            <person name="Cate J.H.D."/>
            <person name="Banfield J.F."/>
        </authorList>
    </citation>
    <scope>NUCLEOTIDE SEQUENCE</scope>
    <source>
        <strain evidence="3">NC_groundwater_1664_Pr3_B-0.1um_52_9</strain>
    </source>
</reference>
<dbReference type="GO" id="GO:0022857">
    <property type="term" value="F:transmembrane transporter activity"/>
    <property type="evidence" value="ECO:0007669"/>
    <property type="project" value="InterPro"/>
</dbReference>
<evidence type="ECO:0000313" key="4">
    <source>
        <dbReference type="Proteomes" id="UP000807825"/>
    </source>
</evidence>
<organism evidence="3 4">
    <name type="scientific">Desulfomonile tiedjei</name>
    <dbReference type="NCBI Taxonomy" id="2358"/>
    <lineage>
        <taxon>Bacteria</taxon>
        <taxon>Pseudomonadati</taxon>
        <taxon>Thermodesulfobacteriota</taxon>
        <taxon>Desulfomonilia</taxon>
        <taxon>Desulfomonilales</taxon>
        <taxon>Desulfomonilaceae</taxon>
        <taxon>Desulfomonile</taxon>
    </lineage>
</organism>
<dbReference type="EMBL" id="JACRDE010000506">
    <property type="protein sequence ID" value="MBI5251680.1"/>
    <property type="molecule type" value="Genomic_DNA"/>
</dbReference>
<dbReference type="Proteomes" id="UP000807825">
    <property type="component" value="Unassembled WGS sequence"/>
</dbReference>
<sequence length="53" mass="5953">MKPWIFLLIAIIFEVCGTTSMKLSAGFTRALPSALIFVFYAVSFISLTYCIKE</sequence>
<evidence type="ECO:0000256" key="1">
    <source>
        <dbReference type="RuleBase" id="RU003942"/>
    </source>
</evidence>
<comment type="caution">
    <text evidence="3">The sequence shown here is derived from an EMBL/GenBank/DDBJ whole genome shotgun (WGS) entry which is preliminary data.</text>
</comment>
<dbReference type="GO" id="GO:0005886">
    <property type="term" value="C:plasma membrane"/>
    <property type="evidence" value="ECO:0007669"/>
    <property type="project" value="UniProtKB-SubCell"/>
</dbReference>
<keyword evidence="2" id="KW-0472">Membrane</keyword>
<dbReference type="Pfam" id="PF00893">
    <property type="entry name" value="Multi_Drug_Res"/>
    <property type="match status" value="1"/>
</dbReference>
<evidence type="ECO:0000313" key="3">
    <source>
        <dbReference type="EMBL" id="MBI5251680.1"/>
    </source>
</evidence>
<protein>
    <submittedName>
        <fullName evidence="3">QacE family quaternary ammonium compound efflux SMR transporter</fullName>
    </submittedName>
</protein>
<feature type="transmembrane region" description="Helical" evidence="2">
    <location>
        <begin position="33"/>
        <end position="51"/>
    </location>
</feature>
<name>A0A9D6V6U8_9BACT</name>
<dbReference type="SUPFAM" id="SSF103481">
    <property type="entry name" value="Multidrug resistance efflux transporter EmrE"/>
    <property type="match status" value="1"/>
</dbReference>
<dbReference type="AlphaFoldDB" id="A0A9D6V6U8"/>
<dbReference type="InterPro" id="IPR045324">
    <property type="entry name" value="Small_multidrug_res"/>
</dbReference>
<accession>A0A9D6V6U8</accession>
<feature type="non-terminal residue" evidence="3">
    <location>
        <position position="53"/>
    </location>
</feature>
<gene>
    <name evidence="3" type="ORF">HY912_19480</name>
</gene>
<evidence type="ECO:0000256" key="2">
    <source>
        <dbReference type="SAM" id="Phobius"/>
    </source>
</evidence>
<proteinExistence type="inferred from homology"/>